<evidence type="ECO:0000313" key="11">
    <source>
        <dbReference type="Proteomes" id="UP000015441"/>
    </source>
</evidence>
<dbReference type="SUPFAM" id="SSF55874">
    <property type="entry name" value="ATPase domain of HSP90 chaperone/DNA topoisomerase II/histidine kinase"/>
    <property type="match status" value="1"/>
</dbReference>
<evidence type="ECO:0000256" key="1">
    <source>
        <dbReference type="ARBA" id="ARBA00006155"/>
    </source>
</evidence>
<evidence type="ECO:0000259" key="9">
    <source>
        <dbReference type="PROSITE" id="PS50109"/>
    </source>
</evidence>
<dbReference type="GO" id="GO:0005759">
    <property type="term" value="C:mitochondrial matrix"/>
    <property type="evidence" value="ECO:0007669"/>
    <property type="project" value="UniProtKB-SubCell"/>
</dbReference>
<sequence>MIKYRNRFHKFTVSNSRAFSQCLVYEWSPAARVQNWSHPPSNIAIADNEIGYLTSKPTHELSLADLLKYGNQPLTADALLLSVNFTRSLLPVRLAHRIKALRNLPFIVVTNPSISKVYNIYLHSLAKLLPYSTRIITTIDEEKIFTGILVDLVESHSHTISTLAQGFLECRKYVNANEVSTFLDEHIRARIGTRLIAEQHIALHHFSHSYKSPDTDTKLSDSSSNYIGVIDKILAPESTVNRCGSFVSEICELNYGVRPTWIVEGDNSATFAFVPMHLEYIITELLKNAFRATVESGNSKQPIIITIATTEDTSSNREARPLNLQSQILDKREPDIESQGAKPVSGITIRIRDRGGGISPTILPKIWSYSFTTFSEKGFPDTTDNLNVLDAFSNPKINKSQIAGLGYGLPLSRAYAEYFGGGISIQSLHGWGCDVYLRLRGLDWPRRREK</sequence>
<comment type="similarity">
    <text evidence="1 8">Belongs to the PDK/BCKDK protein kinase family.</text>
</comment>
<evidence type="ECO:0000256" key="6">
    <source>
        <dbReference type="ARBA" id="ARBA00022840"/>
    </source>
</evidence>
<dbReference type="InterPro" id="IPR036890">
    <property type="entry name" value="HATPase_C_sf"/>
</dbReference>
<dbReference type="InterPro" id="IPR018955">
    <property type="entry name" value="BCDHK/PDK_N"/>
</dbReference>
<dbReference type="Gene3D" id="3.30.565.10">
    <property type="entry name" value="Histidine kinase-like ATPase, C-terminal domain"/>
    <property type="match status" value="1"/>
</dbReference>
<dbReference type="FunCoup" id="N1J7J2">
    <property type="interactions" value="325"/>
</dbReference>
<dbReference type="Proteomes" id="UP000015441">
    <property type="component" value="Unassembled WGS sequence"/>
</dbReference>
<dbReference type="PANTHER" id="PTHR11947">
    <property type="entry name" value="PYRUVATE DEHYDROGENASE KINASE"/>
    <property type="match status" value="1"/>
</dbReference>
<protein>
    <recommendedName>
        <fullName evidence="8">Protein-serine/threonine kinase</fullName>
        <ecNumber evidence="8">2.7.11.-</ecNumber>
    </recommendedName>
</protein>
<evidence type="ECO:0000256" key="2">
    <source>
        <dbReference type="ARBA" id="ARBA00022553"/>
    </source>
</evidence>
<dbReference type="HOGENOM" id="CLU_023861_4_1_1"/>
<dbReference type="GO" id="GO:0010906">
    <property type="term" value="P:regulation of glucose metabolic process"/>
    <property type="evidence" value="ECO:0007669"/>
    <property type="project" value="TreeGrafter"/>
</dbReference>
<dbReference type="InterPro" id="IPR039028">
    <property type="entry name" value="BCKD/PDK"/>
</dbReference>
<gene>
    <name evidence="10" type="ORF">BGHDH14_bgh00912</name>
</gene>
<keyword evidence="4 8" id="KW-0547">Nucleotide-binding</keyword>
<organism evidence="10 11">
    <name type="scientific">Blumeria graminis f. sp. hordei (strain DH14)</name>
    <name type="common">Barley powdery mildew</name>
    <name type="synonym">Oidium monilioides f. sp. hordei</name>
    <dbReference type="NCBI Taxonomy" id="546991"/>
    <lineage>
        <taxon>Eukaryota</taxon>
        <taxon>Fungi</taxon>
        <taxon>Dikarya</taxon>
        <taxon>Ascomycota</taxon>
        <taxon>Pezizomycotina</taxon>
        <taxon>Leotiomycetes</taxon>
        <taxon>Erysiphales</taxon>
        <taxon>Erysiphaceae</taxon>
        <taxon>Blumeria</taxon>
        <taxon>Blumeria hordei</taxon>
    </lineage>
</organism>
<dbReference type="EC" id="2.7.11.-" evidence="8"/>
<dbReference type="InterPro" id="IPR036784">
    <property type="entry name" value="AK/P_DHK_N_sf"/>
</dbReference>
<dbReference type="InterPro" id="IPR005467">
    <property type="entry name" value="His_kinase_dom"/>
</dbReference>
<dbReference type="GO" id="GO:0005524">
    <property type="term" value="F:ATP binding"/>
    <property type="evidence" value="ECO:0007669"/>
    <property type="project" value="UniProtKB-UniRule"/>
</dbReference>
<proteinExistence type="inferred from homology"/>
<dbReference type="eggNOG" id="KOG0787">
    <property type="taxonomic scope" value="Eukaryota"/>
</dbReference>
<dbReference type="SMART" id="SM00387">
    <property type="entry name" value="HATPase_c"/>
    <property type="match status" value="1"/>
</dbReference>
<dbReference type="EMBL" id="CAUH01001215">
    <property type="protein sequence ID" value="CCU75334.1"/>
    <property type="molecule type" value="Genomic_DNA"/>
</dbReference>
<dbReference type="Pfam" id="PF10436">
    <property type="entry name" value="BCDHK_Adom3"/>
    <property type="match status" value="1"/>
</dbReference>
<feature type="domain" description="Histidine kinase" evidence="9">
    <location>
        <begin position="275"/>
        <end position="443"/>
    </location>
</feature>
<keyword evidence="3 8" id="KW-0808">Transferase</keyword>
<dbReference type="OrthoDB" id="3264224at2759"/>
<reference evidence="10 11" key="1">
    <citation type="journal article" date="2010" name="Science">
        <title>Genome expansion and gene loss in powdery mildew fungi reveal tradeoffs in extreme parasitism.</title>
        <authorList>
            <person name="Spanu P.D."/>
            <person name="Abbott J.C."/>
            <person name="Amselem J."/>
            <person name="Burgis T.A."/>
            <person name="Soanes D.M."/>
            <person name="Stueber K."/>
            <person name="Ver Loren van Themaat E."/>
            <person name="Brown J.K.M."/>
            <person name="Butcher S.A."/>
            <person name="Gurr S.J."/>
            <person name="Lebrun M.-H."/>
            <person name="Ridout C.J."/>
            <person name="Schulze-Lefert P."/>
            <person name="Talbot N.J."/>
            <person name="Ahmadinejad N."/>
            <person name="Ametz C."/>
            <person name="Barton G.R."/>
            <person name="Benjdia M."/>
            <person name="Bidzinski P."/>
            <person name="Bindschedler L.V."/>
            <person name="Both M."/>
            <person name="Brewer M.T."/>
            <person name="Cadle-Davidson L."/>
            <person name="Cadle-Davidson M.M."/>
            <person name="Collemare J."/>
            <person name="Cramer R."/>
            <person name="Frenkel O."/>
            <person name="Godfrey D."/>
            <person name="Harriman J."/>
            <person name="Hoede C."/>
            <person name="King B.C."/>
            <person name="Klages S."/>
            <person name="Kleemann J."/>
            <person name="Knoll D."/>
            <person name="Koti P.S."/>
            <person name="Kreplak J."/>
            <person name="Lopez-Ruiz F.J."/>
            <person name="Lu X."/>
            <person name="Maekawa T."/>
            <person name="Mahanil S."/>
            <person name="Micali C."/>
            <person name="Milgroom M.G."/>
            <person name="Montana G."/>
            <person name="Noir S."/>
            <person name="O'Connell R.J."/>
            <person name="Oberhaensli S."/>
            <person name="Parlange F."/>
            <person name="Pedersen C."/>
            <person name="Quesneville H."/>
            <person name="Reinhardt R."/>
            <person name="Rott M."/>
            <person name="Sacristan S."/>
            <person name="Schmidt S.M."/>
            <person name="Schoen M."/>
            <person name="Skamnioti P."/>
            <person name="Sommer H."/>
            <person name="Stephens A."/>
            <person name="Takahara H."/>
            <person name="Thordal-Christensen H."/>
            <person name="Vigouroux M."/>
            <person name="Wessling R."/>
            <person name="Wicker T."/>
            <person name="Panstruga R."/>
        </authorList>
    </citation>
    <scope>NUCLEOTIDE SEQUENCE [LARGE SCALE GENOMIC DNA]</scope>
    <source>
        <strain evidence="10">DH14</strain>
    </source>
</reference>
<evidence type="ECO:0000256" key="3">
    <source>
        <dbReference type="ARBA" id="ARBA00022679"/>
    </source>
</evidence>
<evidence type="ECO:0000313" key="10">
    <source>
        <dbReference type="EMBL" id="CCU75334.1"/>
    </source>
</evidence>
<dbReference type="GO" id="GO:0004740">
    <property type="term" value="F:pyruvate dehydrogenase (acetyl-transferring) kinase activity"/>
    <property type="evidence" value="ECO:0007669"/>
    <property type="project" value="TreeGrafter"/>
</dbReference>
<dbReference type="InParanoid" id="N1J7J2"/>
<evidence type="ECO:0000256" key="7">
    <source>
        <dbReference type="ARBA" id="ARBA00023128"/>
    </source>
</evidence>
<name>N1J7J2_BLUG1</name>
<comment type="caution">
    <text evidence="10">The sequence shown here is derived from an EMBL/GenBank/DDBJ whole genome shotgun (WGS) entry which is preliminary data.</text>
</comment>
<keyword evidence="11" id="KW-1185">Reference proteome</keyword>
<accession>N1J7J2</accession>
<dbReference type="PROSITE" id="PS50109">
    <property type="entry name" value="HIS_KIN"/>
    <property type="match status" value="1"/>
</dbReference>
<evidence type="ECO:0000256" key="5">
    <source>
        <dbReference type="ARBA" id="ARBA00022777"/>
    </source>
</evidence>
<dbReference type="Pfam" id="PF02518">
    <property type="entry name" value="HATPase_c"/>
    <property type="match status" value="1"/>
</dbReference>
<evidence type="ECO:0000256" key="4">
    <source>
        <dbReference type="ARBA" id="ARBA00022741"/>
    </source>
</evidence>
<keyword evidence="6 8" id="KW-0067">ATP-binding</keyword>
<keyword evidence="2" id="KW-0597">Phosphoprotein</keyword>
<dbReference type="SUPFAM" id="SSF69012">
    <property type="entry name" value="alpha-ketoacid dehydrogenase kinase, N-terminal domain"/>
    <property type="match status" value="1"/>
</dbReference>
<dbReference type="PANTHER" id="PTHR11947:SF20">
    <property type="entry name" value="[3-METHYL-2-OXOBUTANOATE DEHYDROGENASE [LIPOAMIDE]] KINASE, MITOCHONDRIAL"/>
    <property type="match status" value="1"/>
</dbReference>
<comment type="subcellular location">
    <subcellularLocation>
        <location evidence="8">Mitochondrion matrix</location>
    </subcellularLocation>
</comment>
<evidence type="ECO:0000256" key="8">
    <source>
        <dbReference type="RuleBase" id="RU366032"/>
    </source>
</evidence>
<keyword evidence="7 8" id="KW-0496">Mitochondrion</keyword>
<dbReference type="Gene3D" id="1.20.140.20">
    <property type="entry name" value="Alpha-ketoacid/pyruvate dehydrogenase kinase, N-terminal domain"/>
    <property type="match status" value="1"/>
</dbReference>
<keyword evidence="5 8" id="KW-0418">Kinase</keyword>
<dbReference type="InterPro" id="IPR003594">
    <property type="entry name" value="HATPase_dom"/>
</dbReference>
<dbReference type="STRING" id="546991.N1J7J2"/>
<dbReference type="AlphaFoldDB" id="N1J7J2"/>